<dbReference type="GO" id="GO:0005789">
    <property type="term" value="C:endoplasmic reticulum membrane"/>
    <property type="evidence" value="ECO:0007669"/>
    <property type="project" value="UniProtKB-SubCell"/>
</dbReference>
<dbReference type="GO" id="GO:0006487">
    <property type="term" value="P:protein N-linked glycosylation"/>
    <property type="evidence" value="ECO:0007669"/>
    <property type="project" value="TreeGrafter"/>
</dbReference>
<feature type="domain" description="ALG11 mannosyltransferase N-terminal" evidence="5">
    <location>
        <begin position="67"/>
        <end position="120"/>
    </location>
</feature>
<dbReference type="GeneID" id="73330957"/>
<keyword evidence="3" id="KW-0256">Endoplasmic reticulum</keyword>
<protein>
    <submittedName>
        <fullName evidence="6">GDP-Man:Man(3)GlcNAc(2)-PP-Dol alpha-1,2-mannosyltransferase</fullName>
    </submittedName>
</protein>
<name>A0AA37PD27_9PEZI</name>
<dbReference type="EMBL" id="BQXU01000033">
    <property type="protein sequence ID" value="GKT49974.1"/>
    <property type="molecule type" value="Genomic_DNA"/>
</dbReference>
<evidence type="ECO:0000256" key="2">
    <source>
        <dbReference type="ARBA" id="ARBA00022679"/>
    </source>
</evidence>
<accession>A0AA37PD27</accession>
<gene>
    <name evidence="6" type="ORF">ColSpa_10155</name>
</gene>
<dbReference type="AlphaFoldDB" id="A0AA37PD27"/>
<sequence>MRGLGSLLGWYLRKKTEGRRAQLLELMNAEQQSFRQSPKKGASGSKNNVQAQASGSSEKKDADWTGVIGFFHPFCNAGGGGERVLWAAIKTTQEHYPKALCVVYTGDHEVNKQAMLARVKVCLPNT</sequence>
<evidence type="ECO:0000259" key="5">
    <source>
        <dbReference type="Pfam" id="PF15924"/>
    </source>
</evidence>
<keyword evidence="2" id="KW-0808">Transferase</keyword>
<reference evidence="6 7" key="1">
    <citation type="submission" date="2022-03" db="EMBL/GenBank/DDBJ databases">
        <title>Genome data of Colletotrichum spp.</title>
        <authorList>
            <person name="Utami Y.D."/>
            <person name="Hiruma K."/>
        </authorList>
    </citation>
    <scope>NUCLEOTIDE SEQUENCE [LARGE SCALE GENOMIC DNA]</scope>
    <source>
        <strain evidence="6 7">MAFF 239500</strain>
    </source>
</reference>
<evidence type="ECO:0000313" key="6">
    <source>
        <dbReference type="EMBL" id="GKT49974.1"/>
    </source>
</evidence>
<dbReference type="PANTHER" id="PTHR45919:SF1">
    <property type="entry name" value="GDP-MAN:MAN(3)GLCNAC(2)-PP-DOL ALPHA-1,2-MANNOSYLTRANSFERASE"/>
    <property type="match status" value="1"/>
</dbReference>
<organism evidence="6 7">
    <name type="scientific">Colletotrichum spaethianum</name>
    <dbReference type="NCBI Taxonomy" id="700344"/>
    <lineage>
        <taxon>Eukaryota</taxon>
        <taxon>Fungi</taxon>
        <taxon>Dikarya</taxon>
        <taxon>Ascomycota</taxon>
        <taxon>Pezizomycotina</taxon>
        <taxon>Sordariomycetes</taxon>
        <taxon>Hypocreomycetidae</taxon>
        <taxon>Glomerellales</taxon>
        <taxon>Glomerellaceae</taxon>
        <taxon>Colletotrichum</taxon>
        <taxon>Colletotrichum spaethianum species complex</taxon>
    </lineage>
</organism>
<evidence type="ECO:0000256" key="3">
    <source>
        <dbReference type="ARBA" id="ARBA00022824"/>
    </source>
</evidence>
<evidence type="ECO:0000313" key="7">
    <source>
        <dbReference type="Proteomes" id="UP001055115"/>
    </source>
</evidence>
<dbReference type="GO" id="GO:0004377">
    <property type="term" value="F:GDP-Man:Man(3)GlcNAc(2)-PP-Dol alpha-1,2-mannosyltransferase activity"/>
    <property type="evidence" value="ECO:0007669"/>
    <property type="project" value="InterPro"/>
</dbReference>
<dbReference type="Pfam" id="PF15924">
    <property type="entry name" value="ALG11_N"/>
    <property type="match status" value="1"/>
</dbReference>
<dbReference type="RefSeq" id="XP_049132324.1">
    <property type="nucleotide sequence ID" value="XM_049276367.1"/>
</dbReference>
<keyword evidence="7" id="KW-1185">Reference proteome</keyword>
<dbReference type="InterPro" id="IPR031814">
    <property type="entry name" value="ALG11_N"/>
</dbReference>
<feature type="region of interest" description="Disordered" evidence="4">
    <location>
        <begin position="31"/>
        <end position="60"/>
    </location>
</feature>
<proteinExistence type="predicted"/>
<evidence type="ECO:0000256" key="1">
    <source>
        <dbReference type="ARBA" id="ARBA00004586"/>
    </source>
</evidence>
<comment type="caution">
    <text evidence="6">The sequence shown here is derived from an EMBL/GenBank/DDBJ whole genome shotgun (WGS) entry which is preliminary data.</text>
</comment>
<comment type="subcellular location">
    <subcellularLocation>
        <location evidence="1">Endoplasmic reticulum membrane</location>
    </subcellularLocation>
</comment>
<dbReference type="Proteomes" id="UP001055115">
    <property type="component" value="Unassembled WGS sequence"/>
</dbReference>
<dbReference type="PANTHER" id="PTHR45919">
    <property type="entry name" value="GDP-MAN:MAN(3)GLCNAC(2)-PP-DOL ALPHA-1,2-MANNOSYLTRANSFERASE"/>
    <property type="match status" value="1"/>
</dbReference>
<feature type="compositionally biased region" description="Polar residues" evidence="4">
    <location>
        <begin position="44"/>
        <end position="56"/>
    </location>
</feature>
<evidence type="ECO:0000256" key="4">
    <source>
        <dbReference type="SAM" id="MobiDB-lite"/>
    </source>
</evidence>
<dbReference type="InterPro" id="IPR038013">
    <property type="entry name" value="ALG11"/>
</dbReference>